<dbReference type="HOGENOM" id="CLU_426439_0_0_1"/>
<dbReference type="GO" id="GO:0005634">
    <property type="term" value="C:nucleus"/>
    <property type="evidence" value="ECO:0007669"/>
    <property type="project" value="TreeGrafter"/>
</dbReference>
<dbReference type="Gene3D" id="1.20.900.10">
    <property type="entry name" value="Dbl homology (DH) domain"/>
    <property type="match status" value="1"/>
</dbReference>
<dbReference type="InterPro" id="IPR035899">
    <property type="entry name" value="DBL_dom_sf"/>
</dbReference>
<dbReference type="PROSITE" id="PS50010">
    <property type="entry name" value="DH_2"/>
    <property type="match status" value="1"/>
</dbReference>
<protein>
    <recommendedName>
        <fullName evidence="1">DH domain-containing protein</fullName>
    </recommendedName>
</protein>
<proteinExistence type="predicted"/>
<keyword evidence="3" id="KW-1185">Reference proteome</keyword>
<organism evidence="2 3">
    <name type="scientific">Collybiopsis luxurians FD-317 M1</name>
    <dbReference type="NCBI Taxonomy" id="944289"/>
    <lineage>
        <taxon>Eukaryota</taxon>
        <taxon>Fungi</taxon>
        <taxon>Dikarya</taxon>
        <taxon>Basidiomycota</taxon>
        <taxon>Agaricomycotina</taxon>
        <taxon>Agaricomycetes</taxon>
        <taxon>Agaricomycetidae</taxon>
        <taxon>Agaricales</taxon>
        <taxon>Marasmiineae</taxon>
        <taxon>Omphalotaceae</taxon>
        <taxon>Collybiopsis</taxon>
        <taxon>Collybiopsis luxurians</taxon>
    </lineage>
</organism>
<evidence type="ECO:0000313" key="3">
    <source>
        <dbReference type="Proteomes" id="UP000053593"/>
    </source>
</evidence>
<dbReference type="GO" id="GO:0005085">
    <property type="term" value="F:guanyl-nucleotide exchange factor activity"/>
    <property type="evidence" value="ECO:0007669"/>
    <property type="project" value="InterPro"/>
</dbReference>
<dbReference type="InterPro" id="IPR000219">
    <property type="entry name" value="DH_dom"/>
</dbReference>
<gene>
    <name evidence="2" type="ORF">GYMLUDRAFT_84770</name>
</gene>
<dbReference type="PANTHER" id="PTHR47339">
    <property type="entry name" value="CELL DIVISION CONTROL PROTEIN 24"/>
    <property type="match status" value="1"/>
</dbReference>
<dbReference type="Gene3D" id="2.30.29.30">
    <property type="entry name" value="Pleckstrin-homology domain (PH domain)/Phosphotyrosine-binding domain (PTB)"/>
    <property type="match status" value="1"/>
</dbReference>
<dbReference type="Pfam" id="PF06395">
    <property type="entry name" value="CDC24"/>
    <property type="match status" value="1"/>
</dbReference>
<reference evidence="2 3" key="1">
    <citation type="submission" date="2014-04" db="EMBL/GenBank/DDBJ databases">
        <title>Evolutionary Origins and Diversification of the Mycorrhizal Mutualists.</title>
        <authorList>
            <consortium name="DOE Joint Genome Institute"/>
            <consortium name="Mycorrhizal Genomics Consortium"/>
            <person name="Kohler A."/>
            <person name="Kuo A."/>
            <person name="Nagy L.G."/>
            <person name="Floudas D."/>
            <person name="Copeland A."/>
            <person name="Barry K.W."/>
            <person name="Cichocki N."/>
            <person name="Veneault-Fourrey C."/>
            <person name="LaButti K."/>
            <person name="Lindquist E.A."/>
            <person name="Lipzen A."/>
            <person name="Lundell T."/>
            <person name="Morin E."/>
            <person name="Murat C."/>
            <person name="Riley R."/>
            <person name="Ohm R."/>
            <person name="Sun H."/>
            <person name="Tunlid A."/>
            <person name="Henrissat B."/>
            <person name="Grigoriev I.V."/>
            <person name="Hibbett D.S."/>
            <person name="Martin F."/>
        </authorList>
    </citation>
    <scope>NUCLEOTIDE SEQUENCE [LARGE SCALE GENOMIC DNA]</scope>
    <source>
        <strain evidence="2 3">FD-317 M1</strain>
    </source>
</reference>
<dbReference type="SUPFAM" id="SSF48065">
    <property type="entry name" value="DBL homology domain (DH-domain)"/>
    <property type="match status" value="1"/>
</dbReference>
<dbReference type="SUPFAM" id="SSF50729">
    <property type="entry name" value="PH domain-like"/>
    <property type="match status" value="1"/>
</dbReference>
<dbReference type="GO" id="GO:0043332">
    <property type="term" value="C:mating projection tip"/>
    <property type="evidence" value="ECO:0007669"/>
    <property type="project" value="TreeGrafter"/>
</dbReference>
<evidence type="ECO:0000313" key="2">
    <source>
        <dbReference type="EMBL" id="KIK61625.1"/>
    </source>
</evidence>
<dbReference type="GO" id="GO:0005737">
    <property type="term" value="C:cytoplasm"/>
    <property type="evidence" value="ECO:0007669"/>
    <property type="project" value="TreeGrafter"/>
</dbReference>
<dbReference type="EMBL" id="KN834770">
    <property type="protein sequence ID" value="KIK61625.1"/>
    <property type="molecule type" value="Genomic_DNA"/>
</dbReference>
<dbReference type="Proteomes" id="UP000053593">
    <property type="component" value="Unassembled WGS sequence"/>
</dbReference>
<evidence type="ECO:0000259" key="1">
    <source>
        <dbReference type="PROSITE" id="PS50010"/>
    </source>
</evidence>
<accession>A0A0D0BD71</accession>
<dbReference type="AlphaFoldDB" id="A0A0D0BD71"/>
<feature type="domain" description="DH" evidence="1">
    <location>
        <begin position="165"/>
        <end position="339"/>
    </location>
</feature>
<dbReference type="Pfam" id="PF15411">
    <property type="entry name" value="PH_10"/>
    <property type="match status" value="1"/>
</dbReference>
<dbReference type="PANTHER" id="PTHR47339:SF1">
    <property type="entry name" value="CELL DIVISION CONTROL PROTEIN 24"/>
    <property type="match status" value="1"/>
</dbReference>
<dbReference type="InterPro" id="IPR053026">
    <property type="entry name" value="CDC42_GEF"/>
</dbReference>
<dbReference type="InterPro" id="IPR011993">
    <property type="entry name" value="PH-like_dom_sf"/>
</dbReference>
<dbReference type="GO" id="GO:0031106">
    <property type="term" value="P:septin ring organization"/>
    <property type="evidence" value="ECO:0007669"/>
    <property type="project" value="TreeGrafter"/>
</dbReference>
<dbReference type="OrthoDB" id="1594986at2759"/>
<sequence length="642" mass="73112">MYKSNVRPTQTASTYDDETYRIYSDCLNLRTRLLSLPGFALYSELLLGQTDPVASIQQLFASGIPLCYLFNLLPPRRHPRIGLDFTHQNNEYTKRIAIAHFALRVHQAFGCPHFSIDDVLSVEPNDHFSKILNALTVLLDELSLAESRSPQSDQIFPKESRKRSTYLEVVRRLLESEHTFIMDMEVLESFSNALADIGVLDAKTVSLVFPKKLFTFARKFRVQLECVAQLPWQEQNWGAPFIAHTLDITMNLRIYCVNVILVKPALAELDMESLQIPGFKASSKSIETLLLVPLDHLSDYYKIFKELVHISASMGHHHHEDLTTGVACIQRIIQTVQKAQEKATSDQICDSLKTRIADWQGLELNSFGQLVLQSSLLTRRNDILQNFDVFLFENRLLLCDETLPPPTNNSRIGRRKLSSVSIPPSRSNMLYIKDHFQIRELSGVSTTEFQRLQVLRATFLDNGPRVFLELTLATGTYTLSLLYLKQQEMQEWYSKIQHLRQVEGQTELEISSSHQVQKSFSLPVPADNVPTHRRRAYSGTLTDLESGPVPQTFLQLTSTNPRSAFVKFQFGGHVFVLSVALPVQFDELTERIDKKLRYIPGWSREGRIITHTAADGHVLYIGPDTPLDSMFQEGTMVSLNIQ</sequence>
<name>A0A0D0BD71_9AGAR</name>
<dbReference type="GO" id="GO:0030010">
    <property type="term" value="P:establishment of cell polarity"/>
    <property type="evidence" value="ECO:0007669"/>
    <property type="project" value="TreeGrafter"/>
</dbReference>
<dbReference type="GO" id="GO:0000935">
    <property type="term" value="C:division septum"/>
    <property type="evidence" value="ECO:0007669"/>
    <property type="project" value="TreeGrafter"/>
</dbReference>
<dbReference type="InterPro" id="IPR010481">
    <property type="entry name" value="Cdc24/Scd1_N"/>
</dbReference>